<dbReference type="RefSeq" id="WP_212699010.1">
    <property type="nucleotide sequence ID" value="NZ_CP058650.1"/>
</dbReference>
<feature type="transmembrane region" description="Helical" evidence="1">
    <location>
        <begin position="50"/>
        <end position="69"/>
    </location>
</feature>
<organism evidence="2 3">
    <name type="scientific">Vallitalea pronyensis</name>
    <dbReference type="NCBI Taxonomy" id="1348613"/>
    <lineage>
        <taxon>Bacteria</taxon>
        <taxon>Bacillati</taxon>
        <taxon>Bacillota</taxon>
        <taxon>Clostridia</taxon>
        <taxon>Lachnospirales</taxon>
        <taxon>Vallitaleaceae</taxon>
        <taxon>Vallitalea</taxon>
    </lineage>
</organism>
<dbReference type="AlphaFoldDB" id="A0A8J8SJR8"/>
<reference evidence="2" key="1">
    <citation type="submission" date="2020-07" db="EMBL/GenBank/DDBJ databases">
        <title>Vallitalea pronyensis genome.</title>
        <authorList>
            <person name="Postec A."/>
        </authorList>
    </citation>
    <scope>NUCLEOTIDE SEQUENCE</scope>
    <source>
        <strain evidence="2">FatNI3</strain>
        <plasmid evidence="2">pVpro</plasmid>
    </source>
</reference>
<evidence type="ECO:0000256" key="1">
    <source>
        <dbReference type="SAM" id="Phobius"/>
    </source>
</evidence>
<keyword evidence="3" id="KW-1185">Reference proteome</keyword>
<evidence type="ECO:0000313" key="2">
    <source>
        <dbReference type="EMBL" id="QUI25901.1"/>
    </source>
</evidence>
<keyword evidence="2" id="KW-0614">Plasmid</keyword>
<name>A0A8J8SJR8_9FIRM</name>
<proteinExistence type="predicted"/>
<geneLocation type="plasmid" evidence="2 3">
    <name>pVpro</name>
</geneLocation>
<dbReference type="EMBL" id="CP058650">
    <property type="protein sequence ID" value="QUI25901.1"/>
    <property type="molecule type" value="Genomic_DNA"/>
</dbReference>
<accession>A0A8J8SJR8</accession>
<keyword evidence="1" id="KW-1133">Transmembrane helix</keyword>
<keyword evidence="1" id="KW-0812">Transmembrane</keyword>
<evidence type="ECO:0000313" key="3">
    <source>
        <dbReference type="Proteomes" id="UP000683246"/>
    </source>
</evidence>
<sequence>MRYVETPFDQETPDKIIGGKLTAREGACYSPTIFMTFIITSSDGFVLSRFLIQLGIAVLLIIVGSVFAFKKVDKDHLEVYLVKLIKFKLRQKTFTYDKY</sequence>
<dbReference type="Pfam" id="PF12666">
    <property type="entry name" value="PrgI"/>
    <property type="match status" value="1"/>
</dbReference>
<dbReference type="InterPro" id="IPR024414">
    <property type="entry name" value="Uncharacterised_PrgI"/>
</dbReference>
<dbReference type="KEGG" id="vpy:HZI73_26170"/>
<gene>
    <name evidence="2" type="ORF">HZI73_26170</name>
</gene>
<keyword evidence="1" id="KW-0472">Membrane</keyword>
<dbReference type="Proteomes" id="UP000683246">
    <property type="component" value="Plasmid pVpro"/>
</dbReference>
<protein>
    <submittedName>
        <fullName evidence="2">PrgI family protein</fullName>
    </submittedName>
</protein>